<feature type="compositionally biased region" description="Basic residues" evidence="1">
    <location>
        <begin position="1258"/>
        <end position="1276"/>
    </location>
</feature>
<feature type="compositionally biased region" description="Basic and acidic residues" evidence="1">
    <location>
        <begin position="525"/>
        <end position="534"/>
    </location>
</feature>
<feature type="compositionally biased region" description="Basic and acidic residues" evidence="1">
    <location>
        <begin position="552"/>
        <end position="596"/>
    </location>
</feature>
<feature type="compositionally biased region" description="Basic and acidic residues" evidence="1">
    <location>
        <begin position="250"/>
        <end position="261"/>
    </location>
</feature>
<evidence type="ECO:0000256" key="1">
    <source>
        <dbReference type="SAM" id="MobiDB-lite"/>
    </source>
</evidence>
<feature type="compositionally biased region" description="Low complexity" evidence="1">
    <location>
        <begin position="775"/>
        <end position="784"/>
    </location>
</feature>
<name>A0A6H5IX97_9HYME</name>
<feature type="compositionally biased region" description="Low complexity" evidence="1">
    <location>
        <begin position="490"/>
        <end position="515"/>
    </location>
</feature>
<feature type="region of interest" description="Disordered" evidence="1">
    <location>
        <begin position="1247"/>
        <end position="1280"/>
    </location>
</feature>
<feature type="region of interest" description="Disordered" evidence="1">
    <location>
        <begin position="768"/>
        <end position="821"/>
    </location>
</feature>
<feature type="region of interest" description="Disordered" evidence="1">
    <location>
        <begin position="213"/>
        <end position="756"/>
    </location>
</feature>
<feature type="compositionally biased region" description="Polar residues" evidence="1">
    <location>
        <begin position="52"/>
        <end position="67"/>
    </location>
</feature>
<reference evidence="2 3" key="1">
    <citation type="submission" date="2020-02" db="EMBL/GenBank/DDBJ databases">
        <authorList>
            <person name="Ferguson B K."/>
        </authorList>
    </citation>
    <scope>NUCLEOTIDE SEQUENCE [LARGE SCALE GENOMIC DNA]</scope>
</reference>
<feature type="compositionally biased region" description="Polar residues" evidence="1">
    <location>
        <begin position="642"/>
        <end position="652"/>
    </location>
</feature>
<feature type="compositionally biased region" description="Polar residues" evidence="1">
    <location>
        <begin position="31"/>
        <end position="40"/>
    </location>
</feature>
<feature type="region of interest" description="Disordered" evidence="1">
    <location>
        <begin position="874"/>
        <end position="911"/>
    </location>
</feature>
<keyword evidence="3" id="KW-1185">Reference proteome</keyword>
<organism evidence="2 3">
    <name type="scientific">Trichogramma brassicae</name>
    <dbReference type="NCBI Taxonomy" id="86971"/>
    <lineage>
        <taxon>Eukaryota</taxon>
        <taxon>Metazoa</taxon>
        <taxon>Ecdysozoa</taxon>
        <taxon>Arthropoda</taxon>
        <taxon>Hexapoda</taxon>
        <taxon>Insecta</taxon>
        <taxon>Pterygota</taxon>
        <taxon>Neoptera</taxon>
        <taxon>Endopterygota</taxon>
        <taxon>Hymenoptera</taxon>
        <taxon>Apocrita</taxon>
        <taxon>Proctotrupomorpha</taxon>
        <taxon>Chalcidoidea</taxon>
        <taxon>Trichogrammatidae</taxon>
        <taxon>Trichogramma</taxon>
    </lineage>
</organism>
<dbReference type="GO" id="GO:0006357">
    <property type="term" value="P:regulation of transcription by RNA polymerase II"/>
    <property type="evidence" value="ECO:0007669"/>
    <property type="project" value="TreeGrafter"/>
</dbReference>
<feature type="compositionally biased region" description="Basic and acidic residues" evidence="1">
    <location>
        <begin position="609"/>
        <end position="622"/>
    </location>
</feature>
<feature type="compositionally biased region" description="Low complexity" evidence="1">
    <location>
        <begin position="623"/>
        <end position="639"/>
    </location>
</feature>
<feature type="compositionally biased region" description="Basic and acidic residues" evidence="1">
    <location>
        <begin position="470"/>
        <end position="489"/>
    </location>
</feature>
<feature type="compositionally biased region" description="Low complexity" evidence="1">
    <location>
        <begin position="535"/>
        <end position="544"/>
    </location>
</feature>
<gene>
    <name evidence="2" type="ORF">TBRA_LOCUS13190</name>
</gene>
<feature type="compositionally biased region" description="Polar residues" evidence="1">
    <location>
        <begin position="1171"/>
        <end position="1183"/>
    </location>
</feature>
<feature type="region of interest" description="Disordered" evidence="1">
    <location>
        <begin position="1115"/>
        <end position="1232"/>
    </location>
</feature>
<feature type="compositionally biased region" description="Basic and acidic residues" evidence="1">
    <location>
        <begin position="306"/>
        <end position="323"/>
    </location>
</feature>
<feature type="region of interest" description="Disordered" evidence="1">
    <location>
        <begin position="1"/>
        <end position="67"/>
    </location>
</feature>
<accession>A0A6H5IX97</accession>
<protein>
    <recommendedName>
        <fullName evidence="4">PHD finger protein rhinoceros</fullName>
    </recommendedName>
</protein>
<feature type="compositionally biased region" description="Basic and acidic residues" evidence="1">
    <location>
        <begin position="803"/>
        <end position="821"/>
    </location>
</feature>
<dbReference type="InterPro" id="IPR050701">
    <property type="entry name" value="Histone_Mod_Regulator"/>
</dbReference>
<feature type="compositionally biased region" description="Polar residues" evidence="1">
    <location>
        <begin position="1127"/>
        <end position="1140"/>
    </location>
</feature>
<evidence type="ECO:0000313" key="3">
    <source>
        <dbReference type="Proteomes" id="UP000479190"/>
    </source>
</evidence>
<feature type="compositionally biased region" description="Basic and acidic residues" evidence="1">
    <location>
        <begin position="334"/>
        <end position="358"/>
    </location>
</feature>
<evidence type="ECO:0008006" key="4">
    <source>
        <dbReference type="Google" id="ProtNLM"/>
    </source>
</evidence>
<feature type="compositionally biased region" description="Polar residues" evidence="1">
    <location>
        <begin position="747"/>
        <end position="756"/>
    </location>
</feature>
<dbReference type="OrthoDB" id="20839at2759"/>
<feature type="compositionally biased region" description="Low complexity" evidence="1">
    <location>
        <begin position="293"/>
        <end position="304"/>
    </location>
</feature>
<sequence length="1329" mass="146580">MAQRGKRSNKNDNDSAYSLGPIKRRKCRVDSSATDTQISAATLGPSEEEETMASSSQGGSSWTPRPQERISNIYNRSVAEAPAELYRKDLISAMKLPDSEPLNLNDYWIISDQWKQEWEKGVQVPVNPDSLPEPTVLRIQTPPSSRLYGEFKLPKKYLRICKDEGFNVEHHFLSTTPARAEKACGYDLDDTDIAWLEIFNGERAMSYCLKHSKSNVKDKPSSGGGGNGNEKGSSDSDEGEVRRRKQPTSKNKDKSTVKNKESIASALIVPQRQAAKKASENIQRSHNKKELTSSSAPSDSLMDSKPLIEKPLVKGSKDSKESKLSTISTSNKKSKSDGKQSSKDSKTININDTEKEVGDSADVISYVPQRKAAKKAAEHIKSGISSKSIVPITEIDTFDNKLKKESADNSSNTNRKKSETKKEDGAIKEEVSITQKKSLKKSPLKLSSESSSTSSSSSSSSSSSDSSDTDDSKSPEPPTKHESKTKEHSLSLSSSSDSDSSPTSSSHSKSNISSPRSRRNITKIIENKLLEENSSKSSPISSSSVTGRKLKKLPDKKLKTSDGRHGHEFQPPCIEKDEPNRRVTTALHKDDAKTTDEQLSSTVASKHKSTFELKEPSSKRSEVIQSQQQQHHTVQQQHESQIKANESLFSGSRDNDGSRNIFGVKLSKKPTQVDEQQSSKQHSPQQTPSHKNIKQETSNTTRSKTSDTRKRKPNSQAMQKEEKDSCSKDASQIKKVEKKLSTKSRDNQSSSFIVDQECVNTDKISAIVPLQKNASSSVESSSPRSRAKKTISQSSVVTLEEEMQQRRAERDSPRKSSRGLDKLLEKCEHLDKLTKSKNVTENITSTDKYKYEDSPAEANIADLRTMRERKKSIELSGSIGSERRDSLSRETFSSPAEAQATLRPPSLPGDDSNLCGESVVVPEPAMPALLPGLAEVRTYNATTNIEHSFASHLLGPYREPVVDEKSVLNKRQPETDFETGEPGKLLKVKIKGPFLDASYGAAVVASTPTQTLTQPLVPPTPIATSGTSSLRRMRKKELLRQYCSQDMNMNDPAGAGVPSIPPSLPPINRTVITIPKAVASMTSIPTREDYKAVVDQANMEKDLDKKRRRERAHLGNYAQDSSDEDTSTAIQNPAQQQPTVAGSERRRGSSASGNSGNERRRGRQPRPISQGPATTRTIATPVTGSGAHPKLKIKIGQFGAEPTTDDRSSSRPPKKRLSSIPSSNNSDEVMEELKRESLKFRRQIMMDFEGNDAPARTSKPKRDKKDKIGKRKKKASRDKEGRVELLADGTATPKLIIRLGNLLSFLMERSNFWEFSISTSINSITCQLR</sequence>
<dbReference type="PANTHER" id="PTHR13793:SF160">
    <property type="entry name" value="PHD FINGER PROTEIN RHINOCEROS"/>
    <property type="match status" value="1"/>
</dbReference>
<dbReference type="Proteomes" id="UP000479190">
    <property type="component" value="Unassembled WGS sequence"/>
</dbReference>
<feature type="compositionally biased region" description="Low complexity" evidence="1">
    <location>
        <begin position="444"/>
        <end position="466"/>
    </location>
</feature>
<feature type="compositionally biased region" description="Basic and acidic residues" evidence="1">
    <location>
        <begin position="416"/>
        <end position="431"/>
    </location>
</feature>
<dbReference type="EMBL" id="CADCXV010001120">
    <property type="protein sequence ID" value="CAB0041522.1"/>
    <property type="molecule type" value="Genomic_DNA"/>
</dbReference>
<dbReference type="PANTHER" id="PTHR13793">
    <property type="entry name" value="PHD FINGER PROTEINS"/>
    <property type="match status" value="1"/>
</dbReference>
<feature type="compositionally biased region" description="Basic and acidic residues" evidence="1">
    <location>
        <begin position="398"/>
        <end position="407"/>
    </location>
</feature>
<proteinExistence type="predicted"/>
<feature type="compositionally biased region" description="Polar residues" evidence="1">
    <location>
        <begin position="669"/>
        <end position="690"/>
    </location>
</feature>
<feature type="compositionally biased region" description="Basic and acidic residues" evidence="1">
    <location>
        <begin position="719"/>
        <end position="746"/>
    </location>
</feature>
<evidence type="ECO:0000313" key="2">
    <source>
        <dbReference type="EMBL" id="CAB0041522.1"/>
    </source>
</evidence>